<reference evidence="2 3" key="1">
    <citation type="submission" date="2020-04" db="EMBL/GenBank/DDBJ databases">
        <title>The Whole Genome Analysis of High salt-tolerant Sphingobium yanoikuyae YC-XJ2 with Aryl organophosphorus flame retardants (aryl-OPFRs)-degrading capacity and characteristics of Related phosphotriesterase.</title>
        <authorList>
            <person name="Li X."/>
        </authorList>
    </citation>
    <scope>NUCLEOTIDE SEQUENCE [LARGE SCALE GENOMIC DNA]</scope>
    <source>
        <strain evidence="2 3">YC-XJ2</strain>
    </source>
</reference>
<evidence type="ECO:0000313" key="3">
    <source>
        <dbReference type="Proteomes" id="UP000502611"/>
    </source>
</evidence>
<protein>
    <recommendedName>
        <fullName evidence="4">Phospholipase D-like domain-containing protein</fullName>
    </recommendedName>
</protein>
<feature type="compositionally biased region" description="Basic and acidic residues" evidence="1">
    <location>
        <begin position="587"/>
        <end position="597"/>
    </location>
</feature>
<feature type="compositionally biased region" description="Acidic residues" evidence="1">
    <location>
        <begin position="561"/>
        <end position="586"/>
    </location>
</feature>
<dbReference type="Gene3D" id="3.30.870.10">
    <property type="entry name" value="Endonuclease Chain A"/>
    <property type="match status" value="2"/>
</dbReference>
<sequence>MKLPDRLGRRSGRPFHSAIATSFALEFSAVEEILLPQLMASGAANLLLLTDARMTALALSDGATLPVALGRDYALYSPPAADGIFHPKIILQIGRESARAFVSSANLTASGLAGNAEVVVEIECKNEHRPEREIIRAIWHYLNALVPTASSPARDALRWAHERASWLAGPATDRAHELDDGTAIAFLHSPGDTGIADRFVSLVDGAKVQTLMVISPYWDHDLAALADLAQRLSPNRIILPIDRNHHEFPVDAPFARKARIVDLHWPSRRFTHAKIIIASTAQHDHILFGSSNCTRAALGTAGAAGANAEACIYRRVPSGTARQALDLDRWIDAEPIKLSDLSPPVVTSPIPLDTIEARQPGTFELDQGQLFWTPARADTGTGDIELLDRSERLIETIPVPSFIQADGRRSAPVDPALHRSLFFARLVTGDVISTLAHITHRAILRARRREAATGSVARALAPFTDGTDFDLWMHQAFETLVRADFESVTQPRALSAARPQERKSADEPAAPVRLSYEEFTQARSGAGRSGGEGDNSLAGTYSDTIRDFLNLLSGRGPGTDQPDDDDAAFDDPSDEQADTDHEDDPADDKIEPRDTDKPSVAPAPVDAKLYERHILGYTEDLEAGEEALGSSDVLRLRYWILFLLYKARCPDLPKGLDTSSALLGWPRFVVRVLVAFFCGGKPAIRRVMLARDFEAMPVDFMECWITILWSLEAIEKLLANQRKDREFLKYIPELRRRVVSLLGLRSDELNGETATAIRAGLDQSIGVRLGLGSLAVRLDTPQP</sequence>
<dbReference type="CDD" id="cd09117">
    <property type="entry name" value="PLDc_Bfil_DEXD_like"/>
    <property type="match status" value="1"/>
</dbReference>
<name>A0A6M4G732_SPHYA</name>
<feature type="region of interest" description="Disordered" evidence="1">
    <location>
        <begin position="550"/>
        <end position="602"/>
    </location>
</feature>
<evidence type="ECO:0000256" key="1">
    <source>
        <dbReference type="SAM" id="MobiDB-lite"/>
    </source>
</evidence>
<accession>A0A6M4G732</accession>
<feature type="region of interest" description="Disordered" evidence="1">
    <location>
        <begin position="492"/>
        <end position="514"/>
    </location>
</feature>
<dbReference type="EMBL" id="CP053021">
    <property type="protein sequence ID" value="QJR02746.1"/>
    <property type="molecule type" value="Genomic_DNA"/>
</dbReference>
<dbReference type="RefSeq" id="WP_169861145.1">
    <property type="nucleotide sequence ID" value="NZ_CP053021.1"/>
</dbReference>
<dbReference type="AlphaFoldDB" id="A0A6M4G732"/>
<gene>
    <name evidence="2" type="ORF">HH800_11445</name>
</gene>
<dbReference type="Proteomes" id="UP000502611">
    <property type="component" value="Chromosome"/>
</dbReference>
<proteinExistence type="predicted"/>
<organism evidence="2 3">
    <name type="scientific">Sphingobium yanoikuyae</name>
    <name type="common">Sphingomonas yanoikuyae</name>
    <dbReference type="NCBI Taxonomy" id="13690"/>
    <lineage>
        <taxon>Bacteria</taxon>
        <taxon>Pseudomonadati</taxon>
        <taxon>Pseudomonadota</taxon>
        <taxon>Alphaproteobacteria</taxon>
        <taxon>Sphingomonadales</taxon>
        <taxon>Sphingomonadaceae</taxon>
        <taxon>Sphingobium</taxon>
    </lineage>
</organism>
<evidence type="ECO:0008006" key="4">
    <source>
        <dbReference type="Google" id="ProtNLM"/>
    </source>
</evidence>
<evidence type="ECO:0000313" key="2">
    <source>
        <dbReference type="EMBL" id="QJR02746.1"/>
    </source>
</evidence>